<evidence type="ECO:0000256" key="11">
    <source>
        <dbReference type="ARBA" id="ARBA00022989"/>
    </source>
</evidence>
<evidence type="ECO:0000256" key="7">
    <source>
        <dbReference type="ARBA" id="ARBA00022692"/>
    </source>
</evidence>
<evidence type="ECO:0000256" key="3">
    <source>
        <dbReference type="ARBA" id="ARBA00012438"/>
    </source>
</evidence>
<evidence type="ECO:0000256" key="9">
    <source>
        <dbReference type="ARBA" id="ARBA00022777"/>
    </source>
</evidence>
<dbReference type="InterPro" id="IPR003594">
    <property type="entry name" value="HATPase_dom"/>
</dbReference>
<dbReference type="PANTHER" id="PTHR45528">
    <property type="entry name" value="SENSOR HISTIDINE KINASE CPXA"/>
    <property type="match status" value="1"/>
</dbReference>
<dbReference type="EC" id="2.7.13.3" evidence="3"/>
<keyword evidence="17" id="KW-1185">Reference proteome</keyword>
<dbReference type="Gene3D" id="1.10.287.130">
    <property type="match status" value="1"/>
</dbReference>
<keyword evidence="7 14" id="KW-0812">Transmembrane</keyword>
<keyword evidence="8" id="KW-0547">Nucleotide-binding</keyword>
<gene>
    <name evidence="16" type="ORF">SAMN04487834_10647</name>
</gene>
<evidence type="ECO:0000256" key="14">
    <source>
        <dbReference type="SAM" id="Phobius"/>
    </source>
</evidence>
<feature type="transmembrane region" description="Helical" evidence="14">
    <location>
        <begin position="30"/>
        <end position="48"/>
    </location>
</feature>
<dbReference type="Pfam" id="PF02518">
    <property type="entry name" value="HATPase_c"/>
    <property type="match status" value="1"/>
</dbReference>
<dbReference type="EMBL" id="FNYK01000064">
    <property type="protein sequence ID" value="SEJ14957.1"/>
    <property type="molecule type" value="Genomic_DNA"/>
</dbReference>
<keyword evidence="13 14" id="KW-0472">Membrane</keyword>
<evidence type="ECO:0000256" key="5">
    <source>
        <dbReference type="ARBA" id="ARBA00022553"/>
    </source>
</evidence>
<sequence>YFAFLPIIKPPKSRAVHFVYLYCLPLGDRIKITVFIVSLLIIINSIFIKQWTNTMERKDPQRIRQFIDGINIDKKFCTVSNKSKQYINENDQWMMVLSKDGRLVYSYKLPKKLKRNYELGELIDYSKWYIEDYPVEMMNVPGGLVVLGNAPHSIWKVNLSIEMKDMRMMLVLLVFFNILITIVLAYLMSLLFMKELNTVVSGILDVSQEEETRLEEKGYLKDIKIAINKVSQRLNDQKRIIKETNAMKEEWLAGVTHDIRTPLSVIVGKSEELQNIENDYEKKQMLETIKNQSFKITFLVNDLNLINKLDSHQFILNPQPLDLCKLIRECIADVMNIYASDQYDFVFDQNTKHGKIYIEGDAHLLKRAFHNVLINSIVHNEQECCISIKVKEELDDVIITFSDNGVGMSEEKIKSINNGKQNINEVHGWGSVVVKRIIGLHSGTTEFRNNNGMEVNMTLPKKLG</sequence>
<keyword evidence="12" id="KW-0902">Two-component regulatory system</keyword>
<evidence type="ECO:0000259" key="15">
    <source>
        <dbReference type="PROSITE" id="PS50109"/>
    </source>
</evidence>
<dbReference type="Gene3D" id="3.30.565.10">
    <property type="entry name" value="Histidine kinase-like ATPase, C-terminal domain"/>
    <property type="match status" value="1"/>
</dbReference>
<comment type="catalytic activity">
    <reaction evidence="1">
        <text>ATP + protein L-histidine = ADP + protein N-phospho-L-histidine.</text>
        <dbReference type="EC" id="2.7.13.3"/>
    </reaction>
</comment>
<dbReference type="CDD" id="cd00082">
    <property type="entry name" value="HisKA"/>
    <property type="match status" value="1"/>
</dbReference>
<dbReference type="SUPFAM" id="SSF55874">
    <property type="entry name" value="ATPase domain of HSP90 chaperone/DNA topoisomerase II/histidine kinase"/>
    <property type="match status" value="1"/>
</dbReference>
<feature type="non-terminal residue" evidence="16">
    <location>
        <position position="1"/>
    </location>
</feature>
<dbReference type="GO" id="GO:0005886">
    <property type="term" value="C:plasma membrane"/>
    <property type="evidence" value="ECO:0007669"/>
    <property type="project" value="UniProtKB-SubCell"/>
</dbReference>
<evidence type="ECO:0000313" key="16">
    <source>
        <dbReference type="EMBL" id="SEJ14957.1"/>
    </source>
</evidence>
<evidence type="ECO:0000256" key="6">
    <source>
        <dbReference type="ARBA" id="ARBA00022679"/>
    </source>
</evidence>
<evidence type="ECO:0000256" key="12">
    <source>
        <dbReference type="ARBA" id="ARBA00023012"/>
    </source>
</evidence>
<organism evidence="16 17">
    <name type="scientific">Sharpea azabuensis</name>
    <dbReference type="NCBI Taxonomy" id="322505"/>
    <lineage>
        <taxon>Bacteria</taxon>
        <taxon>Bacillati</taxon>
        <taxon>Bacillota</taxon>
        <taxon>Erysipelotrichia</taxon>
        <taxon>Erysipelotrichales</taxon>
        <taxon>Coprobacillaceae</taxon>
        <taxon>Sharpea</taxon>
    </lineage>
</organism>
<dbReference type="GO" id="GO:0005524">
    <property type="term" value="F:ATP binding"/>
    <property type="evidence" value="ECO:0007669"/>
    <property type="project" value="UniProtKB-KW"/>
</dbReference>
<evidence type="ECO:0000256" key="8">
    <source>
        <dbReference type="ARBA" id="ARBA00022741"/>
    </source>
</evidence>
<evidence type="ECO:0000313" key="17">
    <source>
        <dbReference type="Proteomes" id="UP000183028"/>
    </source>
</evidence>
<dbReference type="PROSITE" id="PS50109">
    <property type="entry name" value="HIS_KIN"/>
    <property type="match status" value="1"/>
</dbReference>
<dbReference type="InterPro" id="IPR036097">
    <property type="entry name" value="HisK_dim/P_sf"/>
</dbReference>
<dbReference type="Proteomes" id="UP000183028">
    <property type="component" value="Unassembled WGS sequence"/>
</dbReference>
<dbReference type="eggNOG" id="COG2205">
    <property type="taxonomic scope" value="Bacteria"/>
</dbReference>
<name>A0A1H6WLD7_9FIRM</name>
<reference evidence="17" key="1">
    <citation type="submission" date="2016-10" db="EMBL/GenBank/DDBJ databases">
        <authorList>
            <person name="Varghese N."/>
        </authorList>
    </citation>
    <scope>NUCLEOTIDE SEQUENCE [LARGE SCALE GENOMIC DNA]</scope>
    <source>
        <strain evidence="17">DSM 20406</strain>
    </source>
</reference>
<accession>A0A1H6WLD7</accession>
<feature type="domain" description="Histidine kinase" evidence="15">
    <location>
        <begin position="254"/>
        <end position="463"/>
    </location>
</feature>
<dbReference type="InterPro" id="IPR003661">
    <property type="entry name" value="HisK_dim/P_dom"/>
</dbReference>
<comment type="subcellular location">
    <subcellularLocation>
        <location evidence="2">Cell membrane</location>
        <topology evidence="2">Multi-pass membrane protein</topology>
    </subcellularLocation>
</comment>
<keyword evidence="10" id="KW-0067">ATP-binding</keyword>
<proteinExistence type="predicted"/>
<dbReference type="GO" id="GO:0000155">
    <property type="term" value="F:phosphorelay sensor kinase activity"/>
    <property type="evidence" value="ECO:0007669"/>
    <property type="project" value="InterPro"/>
</dbReference>
<dbReference type="SMART" id="SM00388">
    <property type="entry name" value="HisKA"/>
    <property type="match status" value="1"/>
</dbReference>
<evidence type="ECO:0000256" key="4">
    <source>
        <dbReference type="ARBA" id="ARBA00022475"/>
    </source>
</evidence>
<evidence type="ECO:0000256" key="2">
    <source>
        <dbReference type="ARBA" id="ARBA00004651"/>
    </source>
</evidence>
<dbReference type="SMART" id="SM00387">
    <property type="entry name" value="HATPase_c"/>
    <property type="match status" value="1"/>
</dbReference>
<dbReference type="PANTHER" id="PTHR45528:SF1">
    <property type="entry name" value="SENSOR HISTIDINE KINASE CPXA"/>
    <property type="match status" value="1"/>
</dbReference>
<evidence type="ECO:0000256" key="10">
    <source>
        <dbReference type="ARBA" id="ARBA00022840"/>
    </source>
</evidence>
<dbReference type="STRING" id="322505.SAMN04487836_12814"/>
<dbReference type="InterPro" id="IPR050398">
    <property type="entry name" value="HssS/ArlS-like"/>
</dbReference>
<keyword evidence="9 16" id="KW-0418">Kinase</keyword>
<evidence type="ECO:0000256" key="13">
    <source>
        <dbReference type="ARBA" id="ARBA00023136"/>
    </source>
</evidence>
<keyword evidence="6" id="KW-0808">Transferase</keyword>
<protein>
    <recommendedName>
        <fullName evidence="3">histidine kinase</fullName>
        <ecNumber evidence="3">2.7.13.3</ecNumber>
    </recommendedName>
</protein>
<keyword evidence="5" id="KW-0597">Phosphoprotein</keyword>
<dbReference type="Pfam" id="PF00512">
    <property type="entry name" value="HisKA"/>
    <property type="match status" value="1"/>
</dbReference>
<keyword evidence="11 14" id="KW-1133">Transmembrane helix</keyword>
<keyword evidence="4" id="KW-1003">Cell membrane</keyword>
<dbReference type="InterPro" id="IPR005467">
    <property type="entry name" value="His_kinase_dom"/>
</dbReference>
<dbReference type="SUPFAM" id="SSF47384">
    <property type="entry name" value="Homodimeric domain of signal transducing histidine kinase"/>
    <property type="match status" value="1"/>
</dbReference>
<feature type="transmembrane region" description="Helical" evidence="14">
    <location>
        <begin position="170"/>
        <end position="193"/>
    </location>
</feature>
<dbReference type="AlphaFoldDB" id="A0A1H6WLD7"/>
<dbReference type="InterPro" id="IPR036890">
    <property type="entry name" value="HATPase_C_sf"/>
</dbReference>
<evidence type="ECO:0000256" key="1">
    <source>
        <dbReference type="ARBA" id="ARBA00000085"/>
    </source>
</evidence>